<dbReference type="PANTHER" id="PTHR13285">
    <property type="entry name" value="ACYLTRANSFERASE"/>
    <property type="match status" value="1"/>
</dbReference>
<evidence type="ECO:0000313" key="16">
    <source>
        <dbReference type="Proteomes" id="UP000250790"/>
    </source>
</evidence>
<evidence type="ECO:0000256" key="9">
    <source>
        <dbReference type="ARBA" id="ARBA00022989"/>
    </source>
</evidence>
<keyword evidence="16" id="KW-1185">Reference proteome</keyword>
<keyword evidence="9 14" id="KW-1133">Transmembrane helix</keyword>
<feature type="transmembrane region" description="Helical" evidence="14">
    <location>
        <begin position="148"/>
        <end position="167"/>
    </location>
</feature>
<feature type="transmembrane region" description="Helical" evidence="14">
    <location>
        <begin position="74"/>
        <end position="94"/>
    </location>
</feature>
<evidence type="ECO:0000256" key="6">
    <source>
        <dbReference type="ARBA" id="ARBA00022679"/>
    </source>
</evidence>
<evidence type="ECO:0000256" key="3">
    <source>
        <dbReference type="ARBA" id="ARBA00010323"/>
    </source>
</evidence>
<dbReference type="Pfam" id="PF03062">
    <property type="entry name" value="MBOAT"/>
    <property type="match status" value="1"/>
</dbReference>
<dbReference type="PIRSF" id="PIRSF016636">
    <property type="entry name" value="AlgI_DltB"/>
    <property type="match status" value="1"/>
</dbReference>
<dbReference type="PIRSF" id="PIRSF500217">
    <property type="entry name" value="AlgI"/>
    <property type="match status" value="1"/>
</dbReference>
<proteinExistence type="inferred from homology"/>
<keyword evidence="11 13" id="KW-0012">Acyltransferase</keyword>
<dbReference type="PANTHER" id="PTHR13285:SF23">
    <property type="entry name" value="TEICHOIC ACID D-ALANYLTRANSFERASE"/>
    <property type="match status" value="1"/>
</dbReference>
<dbReference type="AlphaFoldDB" id="A0A315FMR9"/>
<dbReference type="InterPro" id="IPR028362">
    <property type="entry name" value="AlgI"/>
</dbReference>
<comment type="caution">
    <text evidence="15">The sequence shown here is derived from an EMBL/GenBank/DDBJ whole genome shotgun (WGS) entry which is preliminary data.</text>
</comment>
<feature type="transmembrane region" description="Helical" evidence="14">
    <location>
        <begin position="30"/>
        <end position="54"/>
    </location>
</feature>
<evidence type="ECO:0000256" key="1">
    <source>
        <dbReference type="ARBA" id="ARBA00004651"/>
    </source>
</evidence>
<dbReference type="GO" id="GO:0005886">
    <property type="term" value="C:plasma membrane"/>
    <property type="evidence" value="ECO:0007669"/>
    <property type="project" value="UniProtKB-SubCell"/>
</dbReference>
<evidence type="ECO:0000256" key="12">
    <source>
        <dbReference type="ARBA" id="ARBA00031030"/>
    </source>
</evidence>
<feature type="transmembrane region" description="Helical" evidence="14">
    <location>
        <begin position="357"/>
        <end position="378"/>
    </location>
</feature>
<organism evidence="15 16">
    <name type="scientific">Limnohabitans parvus II-B4</name>
    <dbReference type="NCBI Taxonomy" id="1293052"/>
    <lineage>
        <taxon>Bacteria</taxon>
        <taxon>Pseudomonadati</taxon>
        <taxon>Pseudomonadota</taxon>
        <taxon>Betaproteobacteria</taxon>
        <taxon>Burkholderiales</taxon>
        <taxon>Comamonadaceae</taxon>
        <taxon>Limnohabitans</taxon>
    </lineage>
</organism>
<evidence type="ECO:0000256" key="4">
    <source>
        <dbReference type="ARBA" id="ARBA00016084"/>
    </source>
</evidence>
<evidence type="ECO:0000256" key="10">
    <source>
        <dbReference type="ARBA" id="ARBA00023136"/>
    </source>
</evidence>
<reference evidence="15 16" key="1">
    <citation type="submission" date="2017-04" db="EMBL/GenBank/DDBJ databases">
        <title>Unexpected and diverse lifestyles within the genus Limnohabitans.</title>
        <authorList>
            <person name="Kasalicky V."/>
            <person name="Mehrshad M."/>
            <person name="Andrei S.-A."/>
            <person name="Salcher M."/>
            <person name="Kratochvilova H."/>
            <person name="Simek K."/>
            <person name="Ghai R."/>
        </authorList>
    </citation>
    <scope>NUCLEOTIDE SEQUENCE [LARGE SCALE GENOMIC DNA]</scope>
    <source>
        <strain evidence="15 16">II-B4</strain>
    </source>
</reference>
<dbReference type="Proteomes" id="UP000250790">
    <property type="component" value="Unassembled WGS sequence"/>
</dbReference>
<feature type="transmembrane region" description="Helical" evidence="14">
    <location>
        <begin position="6"/>
        <end position="23"/>
    </location>
</feature>
<sequence>MVFSSLTFLFFFLPACLICYYAFPQRTVRNLILTAFSLIFYAWGEPIWVSLLIISCVWDFFNGLFIDHFKNRKVIARLGVISSLTVNLALLVSFKYADFIVETVNALTGLGFKAPGILLPIGISFYTFQTISYTVDVYRGEVPAQKNFLNFILFVVSFHQLVAGPIVRYSHIAREIEERVFSLPDFSNGVTRFCKGLFKKVFIANTAGELCLQFLGQDMSHTTVAGEWFGLLMYSLQIYFDFSGYSDMAIGLGWMFGFHYHENFKHPYTATSITDFWRRWHISLGTFFRDYVYIPLGGNRRYPIRNMFIVWGLTGIWHGASWNFVLWGLYFGVILWFEKQVLLRLLDAMPNFVKHVYAIFFIVLGWAIFFFTDLSRLGSTLKVMFGMADVPLYNFQLDAAFWANAYWLVFALVMCAPLYARAHAGLKQHLTAITYQWAVVFQNLLFLGVSVVLLVGQTYNPFIYFRF</sequence>
<keyword evidence="6 13" id="KW-0808">Transferase</keyword>
<dbReference type="InterPro" id="IPR004299">
    <property type="entry name" value="MBOAT_fam"/>
</dbReference>
<dbReference type="InterPro" id="IPR051085">
    <property type="entry name" value="MB_O-acyltransferase"/>
</dbReference>
<dbReference type="OrthoDB" id="139172at2"/>
<dbReference type="EMBL" id="NESN01000002">
    <property type="protein sequence ID" value="PUE54487.1"/>
    <property type="molecule type" value="Genomic_DNA"/>
</dbReference>
<evidence type="ECO:0000256" key="8">
    <source>
        <dbReference type="ARBA" id="ARBA00022841"/>
    </source>
</evidence>
<keyword evidence="7 14" id="KW-0812">Transmembrane</keyword>
<feature type="transmembrane region" description="Helical" evidence="14">
    <location>
        <begin position="308"/>
        <end position="337"/>
    </location>
</feature>
<dbReference type="GO" id="GO:0042121">
    <property type="term" value="P:alginic acid biosynthetic process"/>
    <property type="evidence" value="ECO:0007669"/>
    <property type="project" value="UniProtKB-KW"/>
</dbReference>
<feature type="transmembrane region" description="Helical" evidence="14">
    <location>
        <begin position="432"/>
        <end position="456"/>
    </location>
</feature>
<dbReference type="GO" id="GO:0016746">
    <property type="term" value="F:acyltransferase activity"/>
    <property type="evidence" value="ECO:0007669"/>
    <property type="project" value="UniProtKB-KW"/>
</dbReference>
<evidence type="ECO:0000256" key="13">
    <source>
        <dbReference type="PIRNR" id="PIRNR016636"/>
    </source>
</evidence>
<comment type="subcellular location">
    <subcellularLocation>
        <location evidence="1">Cell membrane</location>
        <topology evidence="1">Multi-pass membrane protein</topology>
    </subcellularLocation>
</comment>
<evidence type="ECO:0000256" key="7">
    <source>
        <dbReference type="ARBA" id="ARBA00022692"/>
    </source>
</evidence>
<feature type="transmembrane region" description="Helical" evidence="14">
    <location>
        <begin position="399"/>
        <end position="420"/>
    </location>
</feature>
<accession>A0A315FMR9</accession>
<evidence type="ECO:0000256" key="5">
    <source>
        <dbReference type="ARBA" id="ARBA00022475"/>
    </source>
</evidence>
<gene>
    <name evidence="15" type="ORF">B9Z37_08135</name>
</gene>
<protein>
    <recommendedName>
        <fullName evidence="4">Probable alginate O-acetylase AlgI</fullName>
    </recommendedName>
    <alternativeName>
        <fullName evidence="12">Alginate biosynthesis protein AlgI</fullName>
    </alternativeName>
</protein>
<keyword evidence="5 13" id="KW-1003">Cell membrane</keyword>
<evidence type="ECO:0000313" key="15">
    <source>
        <dbReference type="EMBL" id="PUE54487.1"/>
    </source>
</evidence>
<comment type="similarity">
    <text evidence="3 13">Belongs to the membrane-bound acyltransferase family.</text>
</comment>
<keyword evidence="8" id="KW-0016">Alginate biosynthesis</keyword>
<evidence type="ECO:0000256" key="11">
    <source>
        <dbReference type="ARBA" id="ARBA00023315"/>
    </source>
</evidence>
<evidence type="ECO:0000256" key="14">
    <source>
        <dbReference type="SAM" id="Phobius"/>
    </source>
</evidence>
<keyword evidence="10 13" id="KW-0472">Membrane</keyword>
<evidence type="ECO:0000256" key="2">
    <source>
        <dbReference type="ARBA" id="ARBA00005182"/>
    </source>
</evidence>
<comment type="pathway">
    <text evidence="2">Glycan biosynthesis; alginate biosynthesis.</text>
</comment>
<feature type="transmembrane region" description="Helical" evidence="14">
    <location>
        <begin position="106"/>
        <end position="128"/>
    </location>
</feature>
<name>A0A315FMR9_9BURK</name>
<dbReference type="InterPro" id="IPR024194">
    <property type="entry name" value="Ac/AlaTfrase_AlgI/DltB"/>
</dbReference>